<accession>A0ABS9MSJ9</accession>
<dbReference type="InterPro" id="IPR029044">
    <property type="entry name" value="Nucleotide-diphossugar_trans"/>
</dbReference>
<keyword evidence="1" id="KW-0808">Transferase</keyword>
<protein>
    <submittedName>
        <fullName evidence="4">Glycosyltransferase family 2 protein</fullName>
    </submittedName>
</protein>
<dbReference type="Proteomes" id="UP001297600">
    <property type="component" value="Unassembled WGS sequence"/>
</dbReference>
<dbReference type="CDD" id="cd06420">
    <property type="entry name" value="GT2_Chondriotin_Pol_N"/>
    <property type="match status" value="1"/>
</dbReference>
<dbReference type="InterPro" id="IPR050834">
    <property type="entry name" value="Glycosyltransf_2"/>
</dbReference>
<feature type="domain" description="Glycosyltransferase 2-like" evidence="2">
    <location>
        <begin position="4"/>
        <end position="119"/>
    </location>
</feature>
<evidence type="ECO:0000256" key="1">
    <source>
        <dbReference type="ARBA" id="ARBA00022679"/>
    </source>
</evidence>
<dbReference type="RefSeq" id="WP_237979598.1">
    <property type="nucleotide sequence ID" value="NZ_JAKNCT010000011.1"/>
</dbReference>
<evidence type="ECO:0000259" key="3">
    <source>
        <dbReference type="Pfam" id="PF02709"/>
    </source>
</evidence>
<dbReference type="Pfam" id="PF02709">
    <property type="entry name" value="Glyco_transf_7C"/>
    <property type="match status" value="1"/>
</dbReference>
<reference evidence="4 5" key="1">
    <citation type="submission" date="2022-02" db="EMBL/GenBank/DDBJ databases">
        <title>Mesosutterella porci, a novel member of the family Sutterellaceae from pig feces.</title>
        <authorList>
            <person name="Wylensek D."/>
            <person name="Clavel T."/>
        </authorList>
    </citation>
    <scope>NUCLEOTIDE SEQUENCE [LARGE SCALE GENOMIC DNA]</scope>
    <source>
        <strain evidence="5">oilRF-744-wt-GAM-9</strain>
    </source>
</reference>
<comment type="caution">
    <text evidence="4">The sequence shown here is derived from an EMBL/GenBank/DDBJ whole genome shotgun (WGS) entry which is preliminary data.</text>
</comment>
<evidence type="ECO:0000313" key="4">
    <source>
        <dbReference type="EMBL" id="MCG5031585.1"/>
    </source>
</evidence>
<dbReference type="SUPFAM" id="SSF53448">
    <property type="entry name" value="Nucleotide-diphospho-sugar transferases"/>
    <property type="match status" value="1"/>
</dbReference>
<dbReference type="InterPro" id="IPR027791">
    <property type="entry name" value="Galactosyl_T_C"/>
</dbReference>
<dbReference type="Pfam" id="PF00535">
    <property type="entry name" value="Glycos_transf_2"/>
    <property type="match status" value="1"/>
</dbReference>
<organism evidence="4 5">
    <name type="scientific">Mesosutterella porci</name>
    <dbReference type="NCBI Taxonomy" id="2915351"/>
    <lineage>
        <taxon>Bacteria</taxon>
        <taxon>Pseudomonadati</taxon>
        <taxon>Pseudomonadota</taxon>
        <taxon>Betaproteobacteria</taxon>
        <taxon>Burkholderiales</taxon>
        <taxon>Sutterellaceae</taxon>
        <taxon>Mesosutterella</taxon>
    </lineage>
</organism>
<gene>
    <name evidence="4" type="ORF">MAF45_09040</name>
</gene>
<evidence type="ECO:0000259" key="2">
    <source>
        <dbReference type="Pfam" id="PF00535"/>
    </source>
</evidence>
<dbReference type="InterPro" id="IPR001173">
    <property type="entry name" value="Glyco_trans_2-like"/>
</dbReference>
<feature type="domain" description="Galactosyltransferase C-terminal" evidence="3">
    <location>
        <begin position="174"/>
        <end position="235"/>
    </location>
</feature>
<dbReference type="Gene3D" id="3.90.550.10">
    <property type="entry name" value="Spore Coat Polysaccharide Biosynthesis Protein SpsA, Chain A"/>
    <property type="match status" value="1"/>
</dbReference>
<keyword evidence="5" id="KW-1185">Reference proteome</keyword>
<dbReference type="EMBL" id="JAKNCT010000011">
    <property type="protein sequence ID" value="MCG5031585.1"/>
    <property type="molecule type" value="Genomic_DNA"/>
</dbReference>
<proteinExistence type="predicted"/>
<dbReference type="PANTHER" id="PTHR43685:SF3">
    <property type="entry name" value="SLR2126 PROTEIN"/>
    <property type="match status" value="1"/>
</dbReference>
<name>A0ABS9MSJ9_9BURK</name>
<evidence type="ECO:0000313" key="5">
    <source>
        <dbReference type="Proteomes" id="UP001297600"/>
    </source>
</evidence>
<sequence length="270" mass="30846">MLISVIVTTYNRPKALDRVLSALSEQEDRDFEVIVGDDGSREETGLLVRQWAGRFPVALKHAWQEDRGFRAARVRNLAASEASGEYFLFLDGDCVPQRHWVSRHRGLAEPGWMVAGNRVLLSERFTARVEDEKISLPDLGAMEIGRLVMRKDLNRLLPLVSIPTSLFRKIGAGRWQKVRTCNLGVWREDFERINGFDQVFSGWGYEDTDLAVRLLNSGVRHKSGAFATCVFHLYHPENDRSNRDANFIRVMDRLKSGVTQAEIGFRELKK</sequence>
<dbReference type="PANTHER" id="PTHR43685">
    <property type="entry name" value="GLYCOSYLTRANSFERASE"/>
    <property type="match status" value="1"/>
</dbReference>